<accession>A0A399J7J4</accession>
<dbReference type="CDD" id="cd06339">
    <property type="entry name" value="PBP1_YraM_LppC_lipoprotein-like"/>
    <property type="match status" value="1"/>
</dbReference>
<keyword evidence="6" id="KW-1185">Reference proteome</keyword>
<dbReference type="RefSeq" id="WP_119397841.1">
    <property type="nucleotide sequence ID" value="NZ_QWJJ01000003.1"/>
</dbReference>
<evidence type="ECO:0000259" key="4">
    <source>
        <dbReference type="Pfam" id="PF13458"/>
    </source>
</evidence>
<dbReference type="GO" id="GO:0006865">
    <property type="term" value="P:amino acid transport"/>
    <property type="evidence" value="ECO:0007669"/>
    <property type="project" value="UniProtKB-KW"/>
</dbReference>
<feature type="domain" description="Leucine-binding protein" evidence="4">
    <location>
        <begin position="68"/>
        <end position="397"/>
    </location>
</feature>
<dbReference type="Pfam" id="PF13458">
    <property type="entry name" value="Peripla_BP_6"/>
    <property type="match status" value="1"/>
</dbReference>
<gene>
    <name evidence="5" type="ORF">DL237_04510</name>
</gene>
<evidence type="ECO:0000256" key="1">
    <source>
        <dbReference type="ARBA" id="ARBA00010062"/>
    </source>
</evidence>
<evidence type="ECO:0000256" key="3">
    <source>
        <dbReference type="ARBA" id="ARBA00022970"/>
    </source>
</evidence>
<comment type="caution">
    <text evidence="5">The sequence shown here is derived from an EMBL/GenBank/DDBJ whole genome shotgun (WGS) entry which is preliminary data.</text>
</comment>
<organism evidence="5 6">
    <name type="scientific">Pseudooceanicola sediminis</name>
    <dbReference type="NCBI Taxonomy" id="2211117"/>
    <lineage>
        <taxon>Bacteria</taxon>
        <taxon>Pseudomonadati</taxon>
        <taxon>Pseudomonadota</taxon>
        <taxon>Alphaproteobacteria</taxon>
        <taxon>Rhodobacterales</taxon>
        <taxon>Paracoccaceae</taxon>
        <taxon>Pseudooceanicola</taxon>
    </lineage>
</organism>
<dbReference type="Gene3D" id="3.40.50.2300">
    <property type="match status" value="2"/>
</dbReference>
<dbReference type="SUPFAM" id="SSF53822">
    <property type="entry name" value="Periplasmic binding protein-like I"/>
    <property type="match status" value="1"/>
</dbReference>
<comment type="similarity">
    <text evidence="1">Belongs to the leucine-binding protein family.</text>
</comment>
<dbReference type="InterPro" id="IPR051010">
    <property type="entry name" value="BCAA_transport"/>
</dbReference>
<dbReference type="EMBL" id="QWJJ01000003">
    <property type="protein sequence ID" value="RII39962.1"/>
    <property type="molecule type" value="Genomic_DNA"/>
</dbReference>
<evidence type="ECO:0000313" key="6">
    <source>
        <dbReference type="Proteomes" id="UP000265848"/>
    </source>
</evidence>
<evidence type="ECO:0000256" key="2">
    <source>
        <dbReference type="ARBA" id="ARBA00022729"/>
    </source>
</evidence>
<protein>
    <submittedName>
        <fullName evidence="5">Penicillin-binding protein activator</fullName>
    </submittedName>
</protein>
<reference evidence="5 6" key="1">
    <citation type="submission" date="2018-08" db="EMBL/GenBank/DDBJ databases">
        <title>Pseudooceanicola sediminis CY03 in the family Rhodobacteracea.</title>
        <authorList>
            <person name="Zhang Y.-J."/>
        </authorList>
    </citation>
    <scope>NUCLEOTIDE SEQUENCE [LARGE SCALE GENOMIC DNA]</scope>
    <source>
        <strain evidence="5 6">CY03</strain>
    </source>
</reference>
<dbReference type="InterPro" id="IPR028082">
    <property type="entry name" value="Peripla_BP_I"/>
</dbReference>
<dbReference type="Proteomes" id="UP000265848">
    <property type="component" value="Unassembled WGS sequence"/>
</dbReference>
<dbReference type="AlphaFoldDB" id="A0A399J7J4"/>
<dbReference type="PANTHER" id="PTHR30483:SF6">
    <property type="entry name" value="PERIPLASMIC BINDING PROTEIN OF ABC TRANSPORTER FOR NATURAL AMINO ACIDS"/>
    <property type="match status" value="1"/>
</dbReference>
<proteinExistence type="inferred from homology"/>
<keyword evidence="3" id="KW-0029">Amino-acid transport</keyword>
<evidence type="ECO:0000313" key="5">
    <source>
        <dbReference type="EMBL" id="RII39962.1"/>
    </source>
</evidence>
<dbReference type="PANTHER" id="PTHR30483">
    <property type="entry name" value="LEUCINE-SPECIFIC-BINDING PROTEIN"/>
    <property type="match status" value="1"/>
</dbReference>
<keyword evidence="3" id="KW-0813">Transport</keyword>
<dbReference type="OrthoDB" id="7210494at2"/>
<keyword evidence="2" id="KW-0732">Signal</keyword>
<name>A0A399J7J4_9RHOB</name>
<sequence length="415" mass="42339">MFALLSAARKAMTGRKATQTPSKTNTLTGALARRRLVLAIPALGLLAACEPMAMGGGGMGPSVDTSKPVPVALLVPRGSANSGDAILAASLENAARLAASELNGVQIDLRVYDTAGDPAVTANVTTQAIDEGAKIILGPVYAANANAAGRVAAQRGVNVLAFSNNPNIAGGNVFILGPTFQNTADRLTDFAVSQGKSRIVVVSGQTAEGEASAAAIQTAAGRNGATITANVPYEFSQQGVVAAIPSVKAAVSGGQADAIFLTANTAGALPLFTQMLPEQGISSETTQFIGLTRWDIPRQTLELPGVQGGWFALPDPNLSAQFIGRYRAAYGADPHPIGSLAFDGVAAIGALIRQGKSNALTASALTQRSGFQGVGGVFRLLSDGTNERGLAIATIRDKQVVVIDPAPRSFSGFGF</sequence>
<dbReference type="InterPro" id="IPR028081">
    <property type="entry name" value="Leu-bd"/>
</dbReference>